<comment type="caution">
    <text evidence="2">The sequence shown here is derived from an EMBL/GenBank/DDBJ whole genome shotgun (WGS) entry which is preliminary data.</text>
</comment>
<feature type="transmembrane region" description="Helical" evidence="1">
    <location>
        <begin position="125"/>
        <end position="145"/>
    </location>
</feature>
<dbReference type="EMBL" id="JARACI010000994">
    <property type="protein sequence ID" value="MDD9206865.1"/>
    <property type="molecule type" value="Genomic_DNA"/>
</dbReference>
<name>A0ABT5TXT9_9MICO</name>
<dbReference type="Proteomes" id="UP001165561">
    <property type="component" value="Unassembled WGS sequence"/>
</dbReference>
<keyword evidence="3" id="KW-1185">Reference proteome</keyword>
<keyword evidence="1" id="KW-0812">Transmembrane</keyword>
<dbReference type="InterPro" id="IPR014509">
    <property type="entry name" value="YjdF-like"/>
</dbReference>
<proteinExistence type="predicted"/>
<feature type="transmembrane region" description="Helical" evidence="1">
    <location>
        <begin position="92"/>
        <end position="113"/>
    </location>
</feature>
<keyword evidence="1" id="KW-0472">Membrane</keyword>
<feature type="transmembrane region" description="Helical" evidence="1">
    <location>
        <begin position="38"/>
        <end position="55"/>
    </location>
</feature>
<evidence type="ECO:0000256" key="1">
    <source>
        <dbReference type="SAM" id="Phobius"/>
    </source>
</evidence>
<evidence type="ECO:0000313" key="2">
    <source>
        <dbReference type="EMBL" id="MDD9206865.1"/>
    </source>
</evidence>
<dbReference type="Pfam" id="PF09997">
    <property type="entry name" value="DUF2238"/>
    <property type="match status" value="1"/>
</dbReference>
<organism evidence="2 3">
    <name type="scientific">Georgenia halotolerans</name>
    <dbReference type="NCBI Taxonomy" id="3028317"/>
    <lineage>
        <taxon>Bacteria</taxon>
        <taxon>Bacillati</taxon>
        <taxon>Actinomycetota</taxon>
        <taxon>Actinomycetes</taxon>
        <taxon>Micrococcales</taxon>
        <taxon>Bogoriellaceae</taxon>
        <taxon>Georgenia</taxon>
    </lineage>
</organism>
<gene>
    <name evidence="2" type="ORF">PU560_10360</name>
</gene>
<sequence length="200" mass="20472">MAHDNGRGGPVLLAAHLLRLVAAGCVLLAGLLLGGIEAALFALVLLGLVLPWLLGAPAWLDLSLGVVLLVAAWSSVAGLYRSLSWIDVPVHTAATGLLAVLTHLVLTRVGALPSLHAPTLARGRLGLAVTITALGLALGVLWEIGEWCGYTYLDDSILVGYDDTVGDLAAGGVGALVAGLAMAARADRFAARPAVLTRPR</sequence>
<evidence type="ECO:0008006" key="4">
    <source>
        <dbReference type="Google" id="ProtNLM"/>
    </source>
</evidence>
<feature type="transmembrane region" description="Helical" evidence="1">
    <location>
        <begin position="12"/>
        <end position="32"/>
    </location>
</feature>
<evidence type="ECO:0000313" key="3">
    <source>
        <dbReference type="Proteomes" id="UP001165561"/>
    </source>
</evidence>
<reference evidence="2" key="1">
    <citation type="submission" date="2023-02" db="EMBL/GenBank/DDBJ databases">
        <title>Georgenia sp.10Sc9-8, isolated from a soil sample collected from the Taklamakan desert.</title>
        <authorList>
            <person name="Liu S."/>
        </authorList>
    </citation>
    <scope>NUCLEOTIDE SEQUENCE</scope>
    <source>
        <strain evidence="2">10Sc9-8</strain>
    </source>
</reference>
<keyword evidence="1" id="KW-1133">Transmembrane helix</keyword>
<feature type="transmembrane region" description="Helical" evidence="1">
    <location>
        <begin position="62"/>
        <end position="80"/>
    </location>
</feature>
<protein>
    <recommendedName>
        <fullName evidence="4">DUF2238 domain-containing protein</fullName>
    </recommendedName>
</protein>
<accession>A0ABT5TXT9</accession>
<feature type="transmembrane region" description="Helical" evidence="1">
    <location>
        <begin position="165"/>
        <end position="184"/>
    </location>
</feature>